<dbReference type="EMBL" id="JBHRSF010000162">
    <property type="protein sequence ID" value="MFC2998068.1"/>
    <property type="molecule type" value="Genomic_DNA"/>
</dbReference>
<name>A0A371YL06_9GAMM</name>
<dbReference type="RefSeq" id="WP_057081906.1">
    <property type="nucleotide sequence ID" value="NZ_JBHRSF010000162.1"/>
</dbReference>
<dbReference type="OrthoDB" id="6694913at2"/>
<accession>A0A371YL06</accession>
<dbReference type="AlphaFoldDB" id="A0A371YL06"/>
<evidence type="ECO:0000313" key="3">
    <source>
        <dbReference type="Proteomes" id="UP000240957"/>
    </source>
</evidence>
<dbReference type="EMBL" id="PYIX02000042">
    <property type="protein sequence ID" value="RFC82132.1"/>
    <property type="molecule type" value="Genomic_DNA"/>
</dbReference>
<proteinExistence type="predicted"/>
<evidence type="ECO:0000313" key="1">
    <source>
        <dbReference type="EMBL" id="MFC2998068.1"/>
    </source>
</evidence>
<keyword evidence="4" id="KW-1185">Reference proteome</keyword>
<gene>
    <name evidence="1" type="ORF">ACFODO_23005</name>
    <name evidence="2" type="ORF">C9E89_018120</name>
</gene>
<reference evidence="2 3" key="2">
    <citation type="submission" date="2018-08" db="EMBL/GenBank/DDBJ databases">
        <title>The draft genome of Acinetobacter sichuanensis strain WCHAc060041.</title>
        <authorList>
            <person name="Qin J."/>
            <person name="Feng Y."/>
            <person name="Zong Z."/>
        </authorList>
    </citation>
    <scope>NUCLEOTIDE SEQUENCE [LARGE SCALE GENOMIC DNA]</scope>
    <source>
        <strain evidence="2 3">WCHAc060041</strain>
    </source>
</reference>
<sequence>MKGLLNECLPQAQYSAISSTVTLSDDIFKNIKQGMEDEGLWNEELEQKLFFASQIQLSYL</sequence>
<organism evidence="2 3">
    <name type="scientific">Acinetobacter sichuanensis</name>
    <dbReference type="NCBI Taxonomy" id="2136183"/>
    <lineage>
        <taxon>Bacteria</taxon>
        <taxon>Pseudomonadati</taxon>
        <taxon>Pseudomonadota</taxon>
        <taxon>Gammaproteobacteria</taxon>
        <taxon>Moraxellales</taxon>
        <taxon>Moraxellaceae</taxon>
        <taxon>Acinetobacter</taxon>
    </lineage>
</organism>
<comment type="caution">
    <text evidence="2">The sequence shown here is derived from an EMBL/GenBank/DDBJ whole genome shotgun (WGS) entry which is preliminary data.</text>
</comment>
<reference evidence="1" key="4">
    <citation type="submission" date="2024-09" db="EMBL/GenBank/DDBJ databases">
        <authorList>
            <person name="Sun Q."/>
            <person name="Mori K."/>
        </authorList>
    </citation>
    <scope>NUCLEOTIDE SEQUENCE</scope>
    <source>
        <strain evidence="1">KCTC 62575</strain>
    </source>
</reference>
<protein>
    <submittedName>
        <fullName evidence="2">Uncharacterized protein</fullName>
    </submittedName>
</protein>
<dbReference type="Proteomes" id="UP000240957">
    <property type="component" value="Unassembled WGS sequence"/>
</dbReference>
<dbReference type="Proteomes" id="UP001595455">
    <property type="component" value="Unassembled WGS sequence"/>
</dbReference>
<evidence type="ECO:0000313" key="2">
    <source>
        <dbReference type="EMBL" id="RFC82132.1"/>
    </source>
</evidence>
<evidence type="ECO:0000313" key="4">
    <source>
        <dbReference type="Proteomes" id="UP001595455"/>
    </source>
</evidence>
<reference evidence="1" key="1">
    <citation type="journal article" date="2014" name="Int. J. Syst. Evol. Microbiol.">
        <title>Complete genome of a new Firmicutes species belonging to the dominant human colonic microbiota ('Ruminococcus bicirculans') reveals two chromosomes and a selective capacity to utilize plant glucans.</title>
        <authorList>
            <consortium name="NISC Comparative Sequencing Program"/>
            <person name="Wegmann U."/>
            <person name="Louis P."/>
            <person name="Goesmann A."/>
            <person name="Henrissat B."/>
            <person name="Duncan S.H."/>
            <person name="Flint H.J."/>
        </authorList>
    </citation>
    <scope>NUCLEOTIDE SEQUENCE</scope>
    <source>
        <strain evidence="1">KCTC 62575</strain>
    </source>
</reference>
<reference evidence="4" key="3">
    <citation type="journal article" date="2019" name="Int. J. Syst. Evol. Microbiol.">
        <title>The Global Catalogue of Microorganisms (GCM) 10K type strain sequencing project: providing services to taxonomists for standard genome sequencing and annotation.</title>
        <authorList>
            <consortium name="The Broad Institute Genomics Platform"/>
            <consortium name="The Broad Institute Genome Sequencing Center for Infectious Disease"/>
            <person name="Wu L."/>
            <person name="Ma J."/>
        </authorList>
    </citation>
    <scope>NUCLEOTIDE SEQUENCE [LARGE SCALE GENOMIC DNA]</scope>
    <source>
        <strain evidence="4">KCTC 62575</strain>
    </source>
</reference>